<protein>
    <submittedName>
        <fullName evidence="1">Uncharacterized protein</fullName>
    </submittedName>
</protein>
<dbReference type="Proteomes" id="UP000034954">
    <property type="component" value="Unassembled WGS sequence"/>
</dbReference>
<name>A0A0M2UUN8_9BACT</name>
<gene>
    <name evidence="1" type="ORF">BROFUL_03097</name>
</gene>
<accession>A0A0M2UUN8</accession>
<dbReference type="AlphaFoldDB" id="A0A0M2UUN8"/>
<organism evidence="1 2">
    <name type="scientific">Candidatus Brocadia fulgida</name>
    <dbReference type="NCBI Taxonomy" id="380242"/>
    <lineage>
        <taxon>Bacteria</taxon>
        <taxon>Pseudomonadati</taxon>
        <taxon>Planctomycetota</taxon>
        <taxon>Candidatus Brocadiia</taxon>
        <taxon>Candidatus Brocadiales</taxon>
        <taxon>Candidatus Brocadiaceae</taxon>
        <taxon>Candidatus Brocadia</taxon>
    </lineage>
</organism>
<sequence>MLWLNKELLEKNIFNAADRTATNKNITKALLKLFKPENETTMNALLDHSISIADDYLTHGNEYSVFKEPKFLEKGSDLNTFLNWEQLGKGKDYTPLLDNLIAQYKIVLKIGIHGQPKYRDMIRDIILANDTIE</sequence>
<reference evidence="1 2" key="1">
    <citation type="journal article" date="2013" name="BMC Microbiol.">
        <title>Identification of the type II cytochrome c maturation pathway in anammox bacteria by comparative genomics.</title>
        <authorList>
            <person name="Ferousi C."/>
            <person name="Speth D.R."/>
            <person name="Reimann J."/>
            <person name="Op den Camp H.J."/>
            <person name="Allen J.W."/>
            <person name="Keltjens J.T."/>
            <person name="Jetten M.S."/>
        </authorList>
    </citation>
    <scope>NUCLEOTIDE SEQUENCE [LARGE SCALE GENOMIC DNA]</scope>
    <source>
        <strain evidence="1">RU1</strain>
    </source>
</reference>
<evidence type="ECO:0000313" key="2">
    <source>
        <dbReference type="Proteomes" id="UP000034954"/>
    </source>
</evidence>
<evidence type="ECO:0000313" key="1">
    <source>
        <dbReference type="EMBL" id="KKO18199.1"/>
    </source>
</evidence>
<keyword evidence="2" id="KW-1185">Reference proteome</keyword>
<dbReference type="EMBL" id="LAQJ01000286">
    <property type="protein sequence ID" value="KKO18199.1"/>
    <property type="molecule type" value="Genomic_DNA"/>
</dbReference>
<comment type="caution">
    <text evidence="1">The sequence shown here is derived from an EMBL/GenBank/DDBJ whole genome shotgun (WGS) entry which is preliminary data.</text>
</comment>
<proteinExistence type="predicted"/>